<evidence type="ECO:0000313" key="1">
    <source>
        <dbReference type="Ensembl" id="ENSLLTP00000021073.1"/>
    </source>
</evidence>
<accession>A0A8C5SV11</accession>
<proteinExistence type="predicted"/>
<dbReference type="Ensembl" id="ENSLLTT00000021852.1">
    <property type="protein sequence ID" value="ENSLLTP00000021073.1"/>
    <property type="gene ID" value="ENSLLTG00000015743.1"/>
</dbReference>
<dbReference type="AlphaFoldDB" id="A0A8C5SV11"/>
<keyword evidence="2" id="KW-1185">Reference proteome</keyword>
<organism evidence="1 2">
    <name type="scientific">Laticauda laticaudata</name>
    <name type="common">Blue-ringed sea krait</name>
    <name type="synonym">Blue-lipped sea krait</name>
    <dbReference type="NCBI Taxonomy" id="8630"/>
    <lineage>
        <taxon>Eukaryota</taxon>
        <taxon>Metazoa</taxon>
        <taxon>Chordata</taxon>
        <taxon>Craniata</taxon>
        <taxon>Vertebrata</taxon>
        <taxon>Euteleostomi</taxon>
        <taxon>Lepidosauria</taxon>
        <taxon>Squamata</taxon>
        <taxon>Bifurcata</taxon>
        <taxon>Unidentata</taxon>
        <taxon>Episquamata</taxon>
        <taxon>Toxicofera</taxon>
        <taxon>Serpentes</taxon>
        <taxon>Colubroidea</taxon>
        <taxon>Elapidae</taxon>
        <taxon>Laticaudinae</taxon>
        <taxon>Laticauda</taxon>
    </lineage>
</organism>
<dbReference type="Proteomes" id="UP000694406">
    <property type="component" value="Unplaced"/>
</dbReference>
<reference evidence="1" key="1">
    <citation type="submission" date="2025-08" db="UniProtKB">
        <authorList>
            <consortium name="Ensembl"/>
        </authorList>
    </citation>
    <scope>IDENTIFICATION</scope>
</reference>
<sequence length="65" mass="7074">MKDDDNFSSEADTAVCEMTRGTPLLAQVTNYDSATGLPLIQLWSMIGDESSLVYRQMVSSLVASL</sequence>
<name>A0A8C5SV11_LATLA</name>
<protein>
    <submittedName>
        <fullName evidence="1">Uncharacterized protein</fullName>
    </submittedName>
</protein>
<evidence type="ECO:0000313" key="2">
    <source>
        <dbReference type="Proteomes" id="UP000694406"/>
    </source>
</evidence>
<reference evidence="1" key="2">
    <citation type="submission" date="2025-09" db="UniProtKB">
        <authorList>
            <consortium name="Ensembl"/>
        </authorList>
    </citation>
    <scope>IDENTIFICATION</scope>
</reference>
<dbReference type="GeneTree" id="ENSGT00940000176216"/>